<dbReference type="Gene3D" id="3.30.590.10">
    <property type="entry name" value="Glutamine synthetase/guanido kinase, catalytic domain"/>
    <property type="match status" value="1"/>
</dbReference>
<dbReference type="InterPro" id="IPR014746">
    <property type="entry name" value="Gln_synth/guanido_kin_cat_dom"/>
</dbReference>
<feature type="domain" description="GS catalytic" evidence="3">
    <location>
        <begin position="423"/>
        <end position="747"/>
    </location>
</feature>
<dbReference type="FunFam" id="3.10.20.70:FF:000009">
    <property type="entry name" value="Glutamate-ammonia ligase"/>
    <property type="match status" value="1"/>
</dbReference>
<organism evidence="4 5">
    <name type="scientific">Dovyalis caffra</name>
    <dbReference type="NCBI Taxonomy" id="77055"/>
    <lineage>
        <taxon>Eukaryota</taxon>
        <taxon>Viridiplantae</taxon>
        <taxon>Streptophyta</taxon>
        <taxon>Embryophyta</taxon>
        <taxon>Tracheophyta</taxon>
        <taxon>Spermatophyta</taxon>
        <taxon>Magnoliopsida</taxon>
        <taxon>eudicotyledons</taxon>
        <taxon>Gunneridae</taxon>
        <taxon>Pentapetalae</taxon>
        <taxon>rosids</taxon>
        <taxon>fabids</taxon>
        <taxon>Malpighiales</taxon>
        <taxon>Salicaceae</taxon>
        <taxon>Flacourtieae</taxon>
        <taxon>Dovyalis</taxon>
    </lineage>
</organism>
<dbReference type="PANTHER" id="PTHR43383">
    <property type="entry name" value="NODULIN 6"/>
    <property type="match status" value="1"/>
</dbReference>
<gene>
    <name evidence="4" type="ORF">DCAF_LOCUS17211</name>
</gene>
<accession>A0AAV1S3K8</accession>
<dbReference type="SUPFAM" id="SSF55931">
    <property type="entry name" value="Glutamine synthetase/guanido kinase"/>
    <property type="match status" value="1"/>
</dbReference>
<dbReference type="Proteomes" id="UP001314170">
    <property type="component" value="Unassembled WGS sequence"/>
</dbReference>
<dbReference type="SUPFAM" id="SSF54368">
    <property type="entry name" value="Glutamine synthetase, N-terminal domain"/>
    <property type="match status" value="1"/>
</dbReference>
<evidence type="ECO:0000256" key="1">
    <source>
        <dbReference type="PROSITE-ProRule" id="PRU01331"/>
    </source>
</evidence>
<dbReference type="GO" id="GO:0006542">
    <property type="term" value="P:glutamine biosynthetic process"/>
    <property type="evidence" value="ECO:0007669"/>
    <property type="project" value="InterPro"/>
</dbReference>
<name>A0AAV1S3K8_9ROSI</name>
<protein>
    <recommendedName>
        <fullName evidence="3">GS catalytic domain-containing protein</fullName>
    </recommendedName>
</protein>
<keyword evidence="5" id="KW-1185">Reference proteome</keyword>
<dbReference type="Gene3D" id="3.10.20.70">
    <property type="entry name" value="Glutamine synthetase, N-terminal domain"/>
    <property type="match status" value="1"/>
</dbReference>
<proteinExistence type="inferred from homology"/>
<evidence type="ECO:0000313" key="5">
    <source>
        <dbReference type="Proteomes" id="UP001314170"/>
    </source>
</evidence>
<dbReference type="InterPro" id="IPR008146">
    <property type="entry name" value="Gln_synth_cat_dom"/>
</dbReference>
<evidence type="ECO:0000259" key="3">
    <source>
        <dbReference type="PROSITE" id="PS51987"/>
    </source>
</evidence>
<comment type="caution">
    <text evidence="4">The sequence shown here is derived from an EMBL/GenBank/DDBJ whole genome shotgun (WGS) entry which is preliminary data.</text>
</comment>
<dbReference type="EMBL" id="CAWUPB010001160">
    <property type="protein sequence ID" value="CAK7343252.1"/>
    <property type="molecule type" value="Genomic_DNA"/>
</dbReference>
<dbReference type="PANTHER" id="PTHR43383:SF2">
    <property type="entry name" value="AMIDOHYDROLASE 2 FAMILY PROTEIN"/>
    <property type="match status" value="1"/>
</dbReference>
<dbReference type="Gene3D" id="3.20.20.140">
    <property type="entry name" value="Metal-dependent hydrolases"/>
    <property type="match status" value="2"/>
</dbReference>
<evidence type="ECO:0000313" key="4">
    <source>
        <dbReference type="EMBL" id="CAK7343252.1"/>
    </source>
</evidence>
<dbReference type="PROSITE" id="PS51987">
    <property type="entry name" value="GS_CATALYTIC"/>
    <property type="match status" value="1"/>
</dbReference>
<comment type="similarity">
    <text evidence="1 2">Belongs to the glutamine synthetase family.</text>
</comment>
<dbReference type="AlphaFoldDB" id="A0AAV1S3K8"/>
<dbReference type="GO" id="GO:0004356">
    <property type="term" value="F:glutamine synthetase activity"/>
    <property type="evidence" value="ECO:0007669"/>
    <property type="project" value="InterPro"/>
</dbReference>
<reference evidence="4 5" key="1">
    <citation type="submission" date="2024-01" db="EMBL/GenBank/DDBJ databases">
        <authorList>
            <person name="Waweru B."/>
        </authorList>
    </citation>
    <scope>NUCLEOTIDE SEQUENCE [LARGE SCALE GENOMIC DNA]</scope>
</reference>
<dbReference type="Pfam" id="PF00120">
    <property type="entry name" value="Gln-synt_C"/>
    <property type="match status" value="1"/>
</dbReference>
<dbReference type="InterPro" id="IPR036651">
    <property type="entry name" value="Gln_synt_N_sf"/>
</dbReference>
<sequence length="747" mass="82085">MEFAELRKAIEKVGLVDAHAHNIVALHSSFSFINAFTEATGTGALSFAPHSLSFKRNLREIAELYGCENSLKGVEEYRRSSGLEPSGLKCFEAARISAVLIDDGLKLDEKHDIEWHKSLAPFVGRILRIETFAEEILDSEMPDGWTLDKFTKAFVGKLNSLQSITVADKIVGLKSIAAYRSGLEINTNVARKDAEEGLTEVYLDFGLAVPKLSAQGMISSVKELLELAPIKKVTTVSIEKIQKERILYLVISAKKARECLFSVLRDACIDGDLTLAEAIEAAKDIFALNAIKFYKINVDANAFNSKDTISENSVKIESRAPENSSSLVRIMWVDASGQHRCRAVPVKRFDDIVEKNGVGLTYASMGMSSAADSPADESGLTGVGEIRLMPDISTRKKIPWMERQEMVLADMHLRPGEPWEYCPREALRRVLKVLKDEFNLVMDAGFENEFFLLKSVSREGKEEWVPIDSTPYCSTVAFDAVSPILDEIVASLHSLDITVEQLHAEAGKGQFEMALGHTTCPHSADNLIYTREVIRAIARKHGLLATFVPKFALDDIGSGSHVHLSLLRNGENVFMASGGFSKHGISSIGEEFMAGVLHHLPSILAFTAPIPNSYDRIQPNTWSGAYQCWGKENREAPLRTACPPGIIEGLVSNFEIKAFDACANPYLGLAAIGAAGIDGLREHLRLPEPIDTNPALHANLHRLPQSLSESLEALEKDNVLEDLIGEKLFVAIKGVRKQISAGKDNSD</sequence>
<dbReference type="FunFam" id="3.30.590.10:FF:000012">
    <property type="entry name" value="Glutamate-ammonia ligase"/>
    <property type="match status" value="1"/>
</dbReference>
<dbReference type="SMART" id="SM01230">
    <property type="entry name" value="Gln-synt_C"/>
    <property type="match status" value="1"/>
</dbReference>
<evidence type="ECO:0000256" key="2">
    <source>
        <dbReference type="RuleBase" id="RU000384"/>
    </source>
</evidence>